<feature type="transmembrane region" description="Helical" evidence="1">
    <location>
        <begin position="88"/>
        <end position="106"/>
    </location>
</feature>
<protein>
    <submittedName>
        <fullName evidence="2">Uncharacterized protein</fullName>
    </submittedName>
</protein>
<dbReference type="AlphaFoldDB" id="M6U848"/>
<name>M6U848_9LEPT</name>
<evidence type="ECO:0000313" key="2">
    <source>
        <dbReference type="EMBL" id="EMO40670.1"/>
    </source>
</evidence>
<organism evidence="2 3">
    <name type="scientific">Leptospira noguchii serovar Autumnalis str. ZUN142</name>
    <dbReference type="NCBI Taxonomy" id="1085540"/>
    <lineage>
        <taxon>Bacteria</taxon>
        <taxon>Pseudomonadati</taxon>
        <taxon>Spirochaetota</taxon>
        <taxon>Spirochaetia</taxon>
        <taxon>Leptospirales</taxon>
        <taxon>Leptospiraceae</taxon>
        <taxon>Leptospira</taxon>
    </lineage>
</organism>
<feature type="transmembrane region" description="Helical" evidence="1">
    <location>
        <begin position="158"/>
        <end position="177"/>
    </location>
</feature>
<comment type="caution">
    <text evidence="2">The sequence shown here is derived from an EMBL/GenBank/DDBJ whole genome shotgun (WGS) entry which is preliminary data.</text>
</comment>
<dbReference type="EMBL" id="AHOP02000030">
    <property type="protein sequence ID" value="EMO40670.1"/>
    <property type="molecule type" value="Genomic_DNA"/>
</dbReference>
<dbReference type="Pfam" id="PF20221">
    <property type="entry name" value="DUF6580"/>
    <property type="match status" value="1"/>
</dbReference>
<keyword evidence="1" id="KW-0472">Membrane</keyword>
<proteinExistence type="predicted"/>
<gene>
    <name evidence="2" type="ORF">LEP1GSC186_4479</name>
</gene>
<evidence type="ECO:0000313" key="3">
    <source>
        <dbReference type="Proteomes" id="UP000012153"/>
    </source>
</evidence>
<feature type="transmembrane region" description="Helical" evidence="1">
    <location>
        <begin position="113"/>
        <end position="138"/>
    </location>
</feature>
<feature type="transmembrane region" description="Helical" evidence="1">
    <location>
        <begin position="60"/>
        <end position="82"/>
    </location>
</feature>
<keyword evidence="1" id="KW-0812">Transmembrane</keyword>
<sequence length="214" mass="24417">MYKFNSVLRHIKFKLASDNTISVLGVIIAGISRFLPHPANFTSIEAMTVYSGARLQSWKAFVYPMFMLFVTDFILSQIHGFAWFYDGLPLVYCSILINVVLGRFFLKENNKLLPVLGVSLVASIQFFFISNFSVWAFSSLYPKTIEGLSTCYIAALPYFGGTLFGNLIYTPVLFGVLDRVERKIKANFKNSIIKTEEEFLFEPKPTFYKTTKQN</sequence>
<reference evidence="2 3" key="1">
    <citation type="submission" date="2013-01" db="EMBL/GenBank/DDBJ databases">
        <authorList>
            <person name="Harkins D.M."/>
            <person name="Durkin A.S."/>
            <person name="Brinkac L.M."/>
            <person name="Haft D.H."/>
            <person name="Selengut J.D."/>
            <person name="Sanka R."/>
            <person name="DePew J."/>
            <person name="Purushe J."/>
            <person name="Matthias M.A."/>
            <person name="Vinetz J.M."/>
            <person name="Sutton G.G."/>
            <person name="Nierman W.C."/>
            <person name="Fouts D.E."/>
        </authorList>
    </citation>
    <scope>NUCLEOTIDE SEQUENCE [LARGE SCALE GENOMIC DNA]</scope>
    <source>
        <strain evidence="2 3">ZUN142</strain>
    </source>
</reference>
<dbReference type="RefSeq" id="WP_004438980.1">
    <property type="nucleotide sequence ID" value="NZ_AHOP02000030.1"/>
</dbReference>
<dbReference type="InterPro" id="IPR046487">
    <property type="entry name" value="DUF6580"/>
</dbReference>
<accession>M6U848</accession>
<keyword evidence="1" id="KW-1133">Transmembrane helix</keyword>
<evidence type="ECO:0000256" key="1">
    <source>
        <dbReference type="SAM" id="Phobius"/>
    </source>
</evidence>
<dbReference type="Proteomes" id="UP000012153">
    <property type="component" value="Unassembled WGS sequence"/>
</dbReference>